<dbReference type="PIRSF" id="PIRSF006728">
    <property type="entry name" value="CinA"/>
    <property type="match status" value="1"/>
</dbReference>
<dbReference type="PANTHER" id="PTHR13939">
    <property type="entry name" value="NICOTINAMIDE-NUCLEOTIDE AMIDOHYDROLASE PNCC"/>
    <property type="match status" value="1"/>
</dbReference>
<comment type="similarity">
    <text evidence="1">Belongs to the CinA family.</text>
</comment>
<dbReference type="RefSeq" id="WP_073605932.1">
    <property type="nucleotide sequence ID" value="NZ_FQXZ01000046.1"/>
</dbReference>
<evidence type="ECO:0000259" key="2">
    <source>
        <dbReference type="SMART" id="SM00852"/>
    </source>
</evidence>
<dbReference type="SUPFAM" id="SSF53218">
    <property type="entry name" value="Molybdenum cofactor biosynthesis proteins"/>
    <property type="match status" value="1"/>
</dbReference>
<accession>A0A1M6DYD0</accession>
<dbReference type="CDD" id="cd00885">
    <property type="entry name" value="cinA"/>
    <property type="match status" value="1"/>
</dbReference>
<dbReference type="HAMAP" id="MF_00226_B">
    <property type="entry name" value="CinA_B"/>
    <property type="match status" value="1"/>
</dbReference>
<name>A0A1M6DYD0_9VIBR</name>
<dbReference type="GO" id="GO:0016787">
    <property type="term" value="F:hydrolase activity"/>
    <property type="evidence" value="ECO:0007669"/>
    <property type="project" value="UniProtKB-KW"/>
</dbReference>
<reference evidence="3 4" key="1">
    <citation type="submission" date="2016-11" db="EMBL/GenBank/DDBJ databases">
        <authorList>
            <person name="Jaros S."/>
            <person name="Januszkiewicz K."/>
            <person name="Wedrychowicz H."/>
        </authorList>
    </citation>
    <scope>NUCLEOTIDE SEQUENCE [LARGE SCALE GENOMIC DNA]</scope>
    <source>
        <strain evidence="3 4">CECT 7868</strain>
    </source>
</reference>
<evidence type="ECO:0000256" key="1">
    <source>
        <dbReference type="HAMAP-Rule" id="MF_00226"/>
    </source>
</evidence>
<dbReference type="STRING" id="1216006.VA7868_04352"/>
<keyword evidence="3" id="KW-0378">Hydrolase</keyword>
<organism evidence="3 4">
    <name type="scientific">Vibrio aerogenes CECT 7868</name>
    <dbReference type="NCBI Taxonomy" id="1216006"/>
    <lineage>
        <taxon>Bacteria</taxon>
        <taxon>Pseudomonadati</taxon>
        <taxon>Pseudomonadota</taxon>
        <taxon>Gammaproteobacteria</taxon>
        <taxon>Vibrionales</taxon>
        <taxon>Vibrionaceae</taxon>
        <taxon>Vibrio</taxon>
    </lineage>
</organism>
<keyword evidence="4" id="KW-1185">Reference proteome</keyword>
<dbReference type="EMBL" id="FQXZ01000046">
    <property type="protein sequence ID" value="SHI78153.1"/>
    <property type="molecule type" value="Genomic_DNA"/>
</dbReference>
<dbReference type="InterPro" id="IPR008135">
    <property type="entry name" value="Competence-induced_CinA"/>
</dbReference>
<protein>
    <recommendedName>
        <fullName evidence="1">CinA-like protein</fullName>
    </recommendedName>
</protein>
<dbReference type="PANTHER" id="PTHR13939:SF0">
    <property type="entry name" value="NMN AMIDOHYDROLASE-LIKE PROTEIN YFAY"/>
    <property type="match status" value="1"/>
</dbReference>
<proteinExistence type="inferred from homology"/>
<evidence type="ECO:0000313" key="4">
    <source>
        <dbReference type="Proteomes" id="UP000184608"/>
    </source>
</evidence>
<dbReference type="AlphaFoldDB" id="A0A1M6DYD0"/>
<dbReference type="InterPro" id="IPR036425">
    <property type="entry name" value="MoaB/Mog-like_dom_sf"/>
</dbReference>
<dbReference type="Pfam" id="PF00994">
    <property type="entry name" value="MoCF_biosynth"/>
    <property type="match status" value="1"/>
</dbReference>
<dbReference type="OrthoDB" id="9801454at2"/>
<dbReference type="NCBIfam" id="TIGR00200">
    <property type="entry name" value="cinA_nterm"/>
    <property type="match status" value="1"/>
</dbReference>
<dbReference type="InterPro" id="IPR001453">
    <property type="entry name" value="MoaB/Mog_dom"/>
</dbReference>
<dbReference type="SMART" id="SM00852">
    <property type="entry name" value="MoCF_biosynth"/>
    <property type="match status" value="1"/>
</dbReference>
<evidence type="ECO:0000313" key="3">
    <source>
        <dbReference type="EMBL" id="SHI78153.1"/>
    </source>
</evidence>
<dbReference type="Gene3D" id="3.40.980.10">
    <property type="entry name" value="MoaB/Mog-like domain"/>
    <property type="match status" value="1"/>
</dbReference>
<sequence>MIKVTMLSTGEEVLHGDIQDTNSTWLSRLFFERGYALTKRSTAGDNRRVLREELLMLSLNSDILIVNGGLGPTGDDLSAEIAAEVSEQSLVLFPEWLDHMKSYFEERNLTMPQNNVKQAMLPERAEIVDNPIGTACGFKVEIHGCQCYFTPGVPREFKRMIEKEILPDIEKHFTDVNSLACHRLYTLGCSESALEEKLNQVTLPQGYSLGFRSYLPFIEVKLFGPRENENEMYQLVEQLYMKVSDYTVSIDQPMLAQLSDKMQEQQKSLSLAEQSTRGWLANWLFDDSEIYGLSGSSWVLSPKVSGKMSSQDPMAAVLALAAATKEKSATDLALATGSCHGNEFSVGLSSPEGEWSQKLKFRRQYTPEEQRMIIGTIAADMLLRYLSSKPVFRQYSSVTLEKQLYIPAQSLSV</sequence>
<feature type="domain" description="MoaB/Mog" evidence="2">
    <location>
        <begin position="5"/>
        <end position="172"/>
    </location>
</feature>
<dbReference type="Proteomes" id="UP000184608">
    <property type="component" value="Unassembled WGS sequence"/>
</dbReference>
<dbReference type="InterPro" id="IPR050101">
    <property type="entry name" value="CinA"/>
</dbReference>
<gene>
    <name evidence="3" type="primary">yfaY</name>
    <name evidence="3" type="ORF">VA7868_04352</name>
</gene>